<protein>
    <submittedName>
        <fullName evidence="2">Aminoglycoside phosphotransferase family protein</fullName>
    </submittedName>
</protein>
<dbReference type="Proteomes" id="UP000323876">
    <property type="component" value="Unassembled WGS sequence"/>
</dbReference>
<dbReference type="Gene3D" id="3.90.1200.10">
    <property type="match status" value="1"/>
</dbReference>
<evidence type="ECO:0000313" key="2">
    <source>
        <dbReference type="EMBL" id="KAA8886212.1"/>
    </source>
</evidence>
<sequence>MSNEEIASAVVDEIVADVLGRASTAQIRPMTSGSSTPVYRLTHAGTVLYLRFAEHPAHGLAAEVAVHTLLRAKGVRVPEVLHFEPHDERAGRAWMLITEIPGGPVDALATEATVANVYTAAGRDLALVNSIEVRGFGWIARDDADLDTPIQGTDATYAEFVHPEGAVERLTQVGLTPAELDLVEALLADEVTSGPRGGTGRLVHGDIDLPHVFQCDGRYTGLIDFGEIRGADGLYDLAEFALHLDDPERARAYQYLERGYADVTPLPSDYERRLTQLAASIIVERINRWLPRIGTHNVLTKPFPRWNIARLRDILATSTVRPR</sequence>
<accession>A0A5N0E9V8</accession>
<dbReference type="GO" id="GO:0016740">
    <property type="term" value="F:transferase activity"/>
    <property type="evidence" value="ECO:0007669"/>
    <property type="project" value="UniProtKB-KW"/>
</dbReference>
<dbReference type="InterPro" id="IPR011009">
    <property type="entry name" value="Kinase-like_dom_sf"/>
</dbReference>
<evidence type="ECO:0000313" key="3">
    <source>
        <dbReference type="Proteomes" id="UP000323876"/>
    </source>
</evidence>
<proteinExistence type="predicted"/>
<feature type="domain" description="Aminoglycoside phosphotransferase" evidence="1">
    <location>
        <begin position="27"/>
        <end position="268"/>
    </location>
</feature>
<dbReference type="RefSeq" id="WP_150404783.1">
    <property type="nucleotide sequence ID" value="NZ_VXLC01000014.1"/>
</dbReference>
<organism evidence="2 3">
    <name type="scientific">Nocardia colli</name>
    <dbReference type="NCBI Taxonomy" id="2545717"/>
    <lineage>
        <taxon>Bacteria</taxon>
        <taxon>Bacillati</taxon>
        <taxon>Actinomycetota</taxon>
        <taxon>Actinomycetes</taxon>
        <taxon>Mycobacteriales</taxon>
        <taxon>Nocardiaceae</taxon>
        <taxon>Nocardia</taxon>
    </lineage>
</organism>
<gene>
    <name evidence="2" type="ORF">F3087_26855</name>
</gene>
<dbReference type="Gene3D" id="3.30.200.20">
    <property type="entry name" value="Phosphorylase Kinase, domain 1"/>
    <property type="match status" value="1"/>
</dbReference>
<comment type="caution">
    <text evidence="2">The sequence shown here is derived from an EMBL/GenBank/DDBJ whole genome shotgun (WGS) entry which is preliminary data.</text>
</comment>
<dbReference type="Pfam" id="PF01636">
    <property type="entry name" value="APH"/>
    <property type="match status" value="1"/>
</dbReference>
<dbReference type="PANTHER" id="PTHR21310">
    <property type="entry name" value="AMINOGLYCOSIDE PHOSPHOTRANSFERASE-RELATED-RELATED"/>
    <property type="match status" value="1"/>
</dbReference>
<dbReference type="InterPro" id="IPR002575">
    <property type="entry name" value="Aminoglycoside_PTrfase"/>
</dbReference>
<dbReference type="InterPro" id="IPR051678">
    <property type="entry name" value="AGP_Transferase"/>
</dbReference>
<keyword evidence="3" id="KW-1185">Reference proteome</keyword>
<name>A0A5N0E9V8_9NOCA</name>
<dbReference type="OrthoDB" id="3806873at2"/>
<dbReference type="SUPFAM" id="SSF56112">
    <property type="entry name" value="Protein kinase-like (PK-like)"/>
    <property type="match status" value="1"/>
</dbReference>
<keyword evidence="2" id="KW-0808">Transferase</keyword>
<reference evidence="2 3" key="1">
    <citation type="submission" date="2019-09" db="EMBL/GenBank/DDBJ databases">
        <authorList>
            <person name="Wang X."/>
        </authorList>
    </citation>
    <scope>NUCLEOTIDE SEQUENCE [LARGE SCALE GENOMIC DNA]</scope>
    <source>
        <strain evidence="2 3">CICC 11023</strain>
    </source>
</reference>
<dbReference type="EMBL" id="VXLC01000014">
    <property type="protein sequence ID" value="KAA8886212.1"/>
    <property type="molecule type" value="Genomic_DNA"/>
</dbReference>
<evidence type="ECO:0000259" key="1">
    <source>
        <dbReference type="Pfam" id="PF01636"/>
    </source>
</evidence>
<dbReference type="AlphaFoldDB" id="A0A5N0E9V8"/>